<evidence type="ECO:0000256" key="2">
    <source>
        <dbReference type="ARBA" id="ARBA00022475"/>
    </source>
</evidence>
<dbReference type="AlphaFoldDB" id="A0AAE3FYI4"/>
<organism evidence="11 12">
    <name type="scientific">Natronocalculus amylovorans</name>
    <dbReference type="NCBI Taxonomy" id="2917812"/>
    <lineage>
        <taxon>Archaea</taxon>
        <taxon>Methanobacteriati</taxon>
        <taxon>Methanobacteriota</taxon>
        <taxon>Stenosarchaea group</taxon>
        <taxon>Halobacteria</taxon>
        <taxon>Halobacteriales</taxon>
        <taxon>Haloferacaceae</taxon>
        <taxon>Natronocalculus</taxon>
    </lineage>
</organism>
<feature type="active site" description="Acyl-thioester intermediate" evidence="8">
    <location>
        <position position="172"/>
    </location>
</feature>
<evidence type="ECO:0000313" key="11">
    <source>
        <dbReference type="EMBL" id="MCL9817536.1"/>
    </source>
</evidence>
<name>A0AAE3FYI4_9EURY</name>
<feature type="transmembrane region" description="Helical" evidence="10">
    <location>
        <begin position="58"/>
        <end position="79"/>
    </location>
</feature>
<dbReference type="Proteomes" id="UP001203207">
    <property type="component" value="Unassembled WGS sequence"/>
</dbReference>
<keyword evidence="7 10" id="KW-0472">Membrane</keyword>
<reference evidence="11" key="2">
    <citation type="submission" date="2022-02" db="EMBL/GenBank/DDBJ databases">
        <authorList>
            <person name="Elcheninov A.G."/>
            <person name="Sorokin D.Y."/>
            <person name="Kublanov I.V."/>
        </authorList>
    </citation>
    <scope>NUCLEOTIDE SEQUENCE</scope>
    <source>
        <strain evidence="11">AArc-St2</strain>
    </source>
</reference>
<dbReference type="Pfam" id="PF09721">
    <property type="entry name" value="Exosortase_EpsH"/>
    <property type="match status" value="1"/>
</dbReference>
<keyword evidence="6 10" id="KW-1133">Transmembrane helix</keyword>
<dbReference type="InterPro" id="IPR014522">
    <property type="entry name" value="ArtA"/>
</dbReference>
<evidence type="ECO:0000256" key="10">
    <source>
        <dbReference type="SAM" id="Phobius"/>
    </source>
</evidence>
<feature type="transmembrane region" description="Helical" evidence="10">
    <location>
        <begin position="31"/>
        <end position="51"/>
    </location>
</feature>
<dbReference type="PIRSF" id="PIRSF025737">
    <property type="entry name" value="Cyco1"/>
    <property type="match status" value="1"/>
</dbReference>
<proteinExistence type="predicted"/>
<dbReference type="EC" id="3.4.22.-" evidence="11"/>
<feature type="transmembrane region" description="Helical" evidence="10">
    <location>
        <begin position="253"/>
        <end position="271"/>
    </location>
</feature>
<feature type="transmembrane region" description="Helical" evidence="10">
    <location>
        <begin position="164"/>
        <end position="186"/>
    </location>
</feature>
<dbReference type="EMBL" id="JAKRVX010000004">
    <property type="protein sequence ID" value="MCL9817536.1"/>
    <property type="molecule type" value="Genomic_DNA"/>
</dbReference>
<keyword evidence="4 10" id="KW-0812">Transmembrane</keyword>
<dbReference type="InterPro" id="IPR019127">
    <property type="entry name" value="Exosortase"/>
</dbReference>
<feature type="transmembrane region" description="Helical" evidence="10">
    <location>
        <begin position="122"/>
        <end position="144"/>
    </location>
</feature>
<keyword evidence="3" id="KW-0645">Protease</keyword>
<evidence type="ECO:0000256" key="5">
    <source>
        <dbReference type="ARBA" id="ARBA00022801"/>
    </source>
</evidence>
<protein>
    <submittedName>
        <fullName evidence="11">Archaeosortase A</fullName>
        <ecNumber evidence="11">3.4.22.-</ecNumber>
    </submittedName>
</protein>
<dbReference type="GO" id="GO:0008233">
    <property type="term" value="F:peptidase activity"/>
    <property type="evidence" value="ECO:0007669"/>
    <property type="project" value="UniProtKB-KW"/>
</dbReference>
<keyword evidence="5 11" id="KW-0378">Hydrolase</keyword>
<evidence type="ECO:0000256" key="8">
    <source>
        <dbReference type="PIRSR" id="PIRSR025737-1"/>
    </source>
</evidence>
<evidence type="ECO:0000256" key="4">
    <source>
        <dbReference type="ARBA" id="ARBA00022692"/>
    </source>
</evidence>
<evidence type="ECO:0000256" key="7">
    <source>
        <dbReference type="ARBA" id="ARBA00023136"/>
    </source>
</evidence>
<dbReference type="NCBIfam" id="TIGR04125">
    <property type="entry name" value="exosort_PGF_TRM"/>
    <property type="match status" value="1"/>
</dbReference>
<comment type="subcellular location">
    <subcellularLocation>
        <location evidence="1">Cell membrane</location>
        <topology evidence="1">Multi-pass membrane protein</topology>
    </subcellularLocation>
</comment>
<reference evidence="11" key="1">
    <citation type="journal article" date="2022" name="Syst. Appl. Microbiol.">
        <title>Natronocalculus amylovorans gen. nov., sp. nov., and Natranaeroarchaeum aerophilus sp. nov., dominant culturable amylolytic natronoarchaea from hypersaline soda lakes in southwestern Siberia.</title>
        <authorList>
            <person name="Sorokin D.Y."/>
            <person name="Elcheninov A.G."/>
            <person name="Khizhniak T.V."/>
            <person name="Koenen M."/>
            <person name="Bale N.J."/>
            <person name="Damste J.S.S."/>
            <person name="Kublanov I.V."/>
        </authorList>
    </citation>
    <scope>NUCLEOTIDE SEQUENCE</scope>
    <source>
        <strain evidence="11">AArc-St2</strain>
    </source>
</reference>
<evidence type="ECO:0000256" key="9">
    <source>
        <dbReference type="PIRSR" id="PIRSR025737-2"/>
    </source>
</evidence>
<dbReference type="NCBIfam" id="TIGR04178">
    <property type="entry name" value="exo_archaeo"/>
    <property type="match status" value="1"/>
</dbReference>
<evidence type="ECO:0000256" key="6">
    <source>
        <dbReference type="ARBA" id="ARBA00022989"/>
    </source>
</evidence>
<comment type="caution">
    <text evidence="11">The sequence shown here is derived from an EMBL/GenBank/DDBJ whole genome shotgun (WGS) entry which is preliminary data.</text>
</comment>
<gene>
    <name evidence="11" type="primary">artA</name>
    <name evidence="11" type="ORF">AArcSt2_11325</name>
</gene>
<keyword evidence="2" id="KW-1003">Cell membrane</keyword>
<dbReference type="GO" id="GO:0005886">
    <property type="term" value="C:plasma membrane"/>
    <property type="evidence" value="ECO:0007669"/>
    <property type="project" value="UniProtKB-SubCell"/>
</dbReference>
<keyword evidence="12" id="KW-1185">Reference proteome</keyword>
<dbReference type="RefSeq" id="WP_250584903.1">
    <property type="nucleotide sequence ID" value="NZ_JAKRVX010000004.1"/>
</dbReference>
<evidence type="ECO:0000313" key="12">
    <source>
        <dbReference type="Proteomes" id="UP001203207"/>
    </source>
</evidence>
<dbReference type="InterPro" id="IPR026392">
    <property type="entry name" value="Exo/Archaeosortase_dom"/>
</dbReference>
<evidence type="ECO:0000256" key="1">
    <source>
        <dbReference type="ARBA" id="ARBA00004651"/>
    </source>
</evidence>
<dbReference type="GO" id="GO:0006508">
    <property type="term" value="P:proteolysis"/>
    <property type="evidence" value="ECO:0007669"/>
    <property type="project" value="UniProtKB-KW"/>
</dbReference>
<accession>A0AAE3FYI4</accession>
<feature type="active site" description="Proton donor" evidence="8">
    <location>
        <position position="213"/>
    </location>
</feature>
<feature type="site" description="Transition state stabilizer" evidence="9">
    <location>
        <position position="252"/>
    </location>
</feature>
<evidence type="ECO:0000256" key="3">
    <source>
        <dbReference type="ARBA" id="ARBA00022670"/>
    </source>
</evidence>
<feature type="transmembrane region" description="Helical" evidence="10">
    <location>
        <begin position="198"/>
        <end position="220"/>
    </location>
</feature>
<sequence>MIWLSILLFLTASLLEWRAHRTDGSLQPARYTAVAAFVVFGLFWFNVFPYFAFEHQSYVEGILSLVALPLCLYTAKLLYEGRNTLFILSRAIGVMGLLYLPFETIPAMTIAGIHIPEPRRVLIEFVADITAVIISAMGYEYVFTESIEGYDAAFLWTLEDGHQYRVSVILACTGIGSMAIFGGLIAAVKAPLKRKLSAIALSFSIIFVLNIIRMVFITVVTGNQYMHWAPDLVLFLFGADNPYRVSFLVSDRIISQFGAVIALMVIAYLVVRVLPELLVVLEDLLYLLTGEEHNLEEALNLPRTAVGEDPALRSD</sequence>